<proteinExistence type="predicted"/>
<dbReference type="Proteomes" id="UP001151760">
    <property type="component" value="Unassembled WGS sequence"/>
</dbReference>
<comment type="caution">
    <text evidence="1">The sequence shown here is derived from an EMBL/GenBank/DDBJ whole genome shotgun (WGS) entry which is preliminary data.</text>
</comment>
<keyword evidence="2" id="KW-1185">Reference proteome</keyword>
<name>A0ABQ4YY16_9ASTR</name>
<reference evidence="1" key="1">
    <citation type="journal article" date="2022" name="Int. J. Mol. Sci.">
        <title>Draft Genome of Tanacetum Coccineum: Genomic Comparison of Closely Related Tanacetum-Family Plants.</title>
        <authorList>
            <person name="Yamashiro T."/>
            <person name="Shiraishi A."/>
            <person name="Nakayama K."/>
            <person name="Satake H."/>
        </authorList>
    </citation>
    <scope>NUCLEOTIDE SEQUENCE</scope>
</reference>
<accession>A0ABQ4YY16</accession>
<evidence type="ECO:0000313" key="2">
    <source>
        <dbReference type="Proteomes" id="UP001151760"/>
    </source>
</evidence>
<protein>
    <submittedName>
        <fullName evidence="1">Uncharacterized protein</fullName>
    </submittedName>
</protein>
<reference evidence="1" key="2">
    <citation type="submission" date="2022-01" db="EMBL/GenBank/DDBJ databases">
        <authorList>
            <person name="Yamashiro T."/>
            <person name="Shiraishi A."/>
            <person name="Satake H."/>
            <person name="Nakayama K."/>
        </authorList>
    </citation>
    <scope>NUCLEOTIDE SEQUENCE</scope>
</reference>
<sequence length="312" mass="36910">MNRLKLTKLTKADLVGPVYNLLNRTCKSCVELEYNMEECYHALSNQLGWNNPEGDRCPYDLSKPLPLHRSQVNRTSSHDVYSTMKILSVVSVIVDKQFGYGYLKEIVVRRSDQKLYKFMEGDFPRLHQNEIKDMLLLQTLNKLFNLEGYVIVDLVVALRMYTRRIVIQKKVKDVQLRVESYQKKLNITKPQKDFPGLSSKELYIPSFDPQGIFYEDLCNRKRLMRANELYKFWDGTLKSVRDTLHHMLINFRLGYNKDLPRRKWSATDQTRSGIMEDLIDKQMLERQIMRNLERLVGARALETDYRLMQRIV</sequence>
<gene>
    <name evidence="1" type="ORF">Tco_0749028</name>
</gene>
<evidence type="ECO:0000313" key="1">
    <source>
        <dbReference type="EMBL" id="GJS82487.1"/>
    </source>
</evidence>
<dbReference type="EMBL" id="BQNB010010828">
    <property type="protein sequence ID" value="GJS82487.1"/>
    <property type="molecule type" value="Genomic_DNA"/>
</dbReference>
<organism evidence="1 2">
    <name type="scientific">Tanacetum coccineum</name>
    <dbReference type="NCBI Taxonomy" id="301880"/>
    <lineage>
        <taxon>Eukaryota</taxon>
        <taxon>Viridiplantae</taxon>
        <taxon>Streptophyta</taxon>
        <taxon>Embryophyta</taxon>
        <taxon>Tracheophyta</taxon>
        <taxon>Spermatophyta</taxon>
        <taxon>Magnoliopsida</taxon>
        <taxon>eudicotyledons</taxon>
        <taxon>Gunneridae</taxon>
        <taxon>Pentapetalae</taxon>
        <taxon>asterids</taxon>
        <taxon>campanulids</taxon>
        <taxon>Asterales</taxon>
        <taxon>Asteraceae</taxon>
        <taxon>Asteroideae</taxon>
        <taxon>Anthemideae</taxon>
        <taxon>Anthemidinae</taxon>
        <taxon>Tanacetum</taxon>
    </lineage>
</organism>